<evidence type="ECO:0000313" key="3">
    <source>
        <dbReference type="EMBL" id="QNN49020.1"/>
    </source>
</evidence>
<protein>
    <submittedName>
        <fullName evidence="3">SGNH/GDSL hydrolase family protein</fullName>
    </submittedName>
</protein>
<sequence length="276" mass="30492">MQAGRFVAIGDSFTEGVGDPHLHYPNGLRGWADRMARQLGRADPRWEYANLALRSKRIDQVADEQLASALALRPTLATYFAGGNDLLALRADVDDVLGRYDEAVGALVDAGATVVVFTAFDPRMSALLEPLARRVRAFNAGVRDIADAHDTALVDHARLREYDDRRLWAPDRLHMNRWGHKRMAAAVLRTVGLEHTLRLRTLGDPPGRPPLREAAREEARFVRGEVLPLVRRRLTGRTDGDTALAKWPEPVHPAEGMKRLARRRAPSAGTPTGVAG</sequence>
<reference evidence="3 4" key="1">
    <citation type="submission" date="2020-08" db="EMBL/GenBank/DDBJ databases">
        <title>Genome sequence of Phycicoccus endophyticus JCM 31784T.</title>
        <authorList>
            <person name="Hyun D.-W."/>
            <person name="Bae J.-W."/>
        </authorList>
    </citation>
    <scope>NUCLEOTIDE SEQUENCE [LARGE SCALE GENOMIC DNA]</scope>
    <source>
        <strain evidence="3 4">JCM 31784</strain>
    </source>
</reference>
<feature type="domain" description="SGNH hydrolase-type esterase" evidence="2">
    <location>
        <begin position="8"/>
        <end position="182"/>
    </location>
</feature>
<dbReference type="KEGG" id="pei:H9L10_12305"/>
<organism evidence="3 4">
    <name type="scientific">Phycicoccus endophyticus</name>
    <dbReference type="NCBI Taxonomy" id="1690220"/>
    <lineage>
        <taxon>Bacteria</taxon>
        <taxon>Bacillati</taxon>
        <taxon>Actinomycetota</taxon>
        <taxon>Actinomycetes</taxon>
        <taxon>Micrococcales</taxon>
        <taxon>Intrasporangiaceae</taxon>
        <taxon>Phycicoccus</taxon>
    </lineage>
</organism>
<name>A0A7G9R095_9MICO</name>
<keyword evidence="4" id="KW-1185">Reference proteome</keyword>
<dbReference type="InterPro" id="IPR013830">
    <property type="entry name" value="SGNH_hydro"/>
</dbReference>
<dbReference type="PANTHER" id="PTHR43784:SF2">
    <property type="entry name" value="GDSL-LIKE LIPASE_ACYLHYDROLASE, PUTATIVE (AFU_ORTHOLOGUE AFUA_2G00820)-RELATED"/>
    <property type="match status" value="1"/>
</dbReference>
<dbReference type="GO" id="GO:0016787">
    <property type="term" value="F:hydrolase activity"/>
    <property type="evidence" value="ECO:0007669"/>
    <property type="project" value="UniProtKB-KW"/>
</dbReference>
<dbReference type="EMBL" id="CP060712">
    <property type="protein sequence ID" value="QNN49020.1"/>
    <property type="molecule type" value="Genomic_DNA"/>
</dbReference>
<evidence type="ECO:0000256" key="1">
    <source>
        <dbReference type="SAM" id="MobiDB-lite"/>
    </source>
</evidence>
<dbReference type="InterPro" id="IPR053140">
    <property type="entry name" value="GDSL_Rv0518-like"/>
</dbReference>
<feature type="region of interest" description="Disordered" evidence="1">
    <location>
        <begin position="241"/>
        <end position="276"/>
    </location>
</feature>
<dbReference type="AlphaFoldDB" id="A0A7G9R095"/>
<gene>
    <name evidence="3" type="ORF">H9L10_12305</name>
</gene>
<dbReference type="Proteomes" id="UP000515976">
    <property type="component" value="Chromosome"/>
</dbReference>
<accession>A0A7G9R095</accession>
<evidence type="ECO:0000313" key="4">
    <source>
        <dbReference type="Proteomes" id="UP000515976"/>
    </source>
</evidence>
<proteinExistence type="predicted"/>
<dbReference type="SUPFAM" id="SSF52266">
    <property type="entry name" value="SGNH hydrolase"/>
    <property type="match status" value="1"/>
</dbReference>
<dbReference type="PANTHER" id="PTHR43784">
    <property type="entry name" value="GDSL-LIKE LIPASE/ACYLHYDROLASE, PUTATIVE (AFU_ORTHOLOGUE AFUA_2G00820)-RELATED"/>
    <property type="match status" value="1"/>
</dbReference>
<dbReference type="CDD" id="cd01832">
    <property type="entry name" value="SGNH_hydrolase_like_1"/>
    <property type="match status" value="1"/>
</dbReference>
<evidence type="ECO:0000259" key="2">
    <source>
        <dbReference type="Pfam" id="PF13472"/>
    </source>
</evidence>
<dbReference type="Gene3D" id="3.40.50.1110">
    <property type="entry name" value="SGNH hydrolase"/>
    <property type="match status" value="1"/>
</dbReference>
<dbReference type="RefSeq" id="WP_166103061.1">
    <property type="nucleotide sequence ID" value="NZ_BMMY01000011.1"/>
</dbReference>
<dbReference type="InterPro" id="IPR036514">
    <property type="entry name" value="SGNH_hydro_sf"/>
</dbReference>
<keyword evidence="3" id="KW-0378">Hydrolase</keyword>
<dbReference type="Pfam" id="PF13472">
    <property type="entry name" value="Lipase_GDSL_2"/>
    <property type="match status" value="1"/>
</dbReference>